<dbReference type="Pfam" id="PF00582">
    <property type="entry name" value="Usp"/>
    <property type="match status" value="2"/>
</dbReference>
<organism evidence="3 4">
    <name type="scientific">Hymenobacter amundsenii</name>
    <dbReference type="NCBI Taxonomy" id="2006685"/>
    <lineage>
        <taxon>Bacteria</taxon>
        <taxon>Pseudomonadati</taxon>
        <taxon>Bacteroidota</taxon>
        <taxon>Cytophagia</taxon>
        <taxon>Cytophagales</taxon>
        <taxon>Hymenobacteraceae</taxon>
        <taxon>Hymenobacter</taxon>
    </lineage>
</organism>
<dbReference type="Proteomes" id="UP000197277">
    <property type="component" value="Unassembled WGS sequence"/>
</dbReference>
<proteinExistence type="inferred from homology"/>
<comment type="similarity">
    <text evidence="1">Belongs to the universal stress protein A family.</text>
</comment>
<dbReference type="PANTHER" id="PTHR46268:SF6">
    <property type="entry name" value="UNIVERSAL STRESS PROTEIN UP12"/>
    <property type="match status" value="1"/>
</dbReference>
<dbReference type="AlphaFoldDB" id="A0A246FMW7"/>
<evidence type="ECO:0000256" key="1">
    <source>
        <dbReference type="ARBA" id="ARBA00008791"/>
    </source>
</evidence>
<dbReference type="InterPro" id="IPR006015">
    <property type="entry name" value="Universal_stress_UspA"/>
</dbReference>
<comment type="caution">
    <text evidence="3">The sequence shown here is derived from an EMBL/GenBank/DDBJ whole genome shotgun (WGS) entry which is preliminary data.</text>
</comment>
<gene>
    <name evidence="3" type="ORF">CDA63_04965</name>
</gene>
<protein>
    <recommendedName>
        <fullName evidence="2">UspA domain-containing protein</fullName>
    </recommendedName>
</protein>
<feature type="domain" description="UspA" evidence="2">
    <location>
        <begin position="230"/>
        <end position="280"/>
    </location>
</feature>
<dbReference type="RefSeq" id="WP_088463351.1">
    <property type="nucleotide sequence ID" value="NZ_NIRR01000005.1"/>
</dbReference>
<reference evidence="3 4" key="1">
    <citation type="submission" date="2017-06" db="EMBL/GenBank/DDBJ databases">
        <title>Hymenobacter amundsenii sp. nov. isolated from regoliths in Antarctica.</title>
        <authorList>
            <person name="Sedlacek I."/>
            <person name="Kralova S."/>
            <person name="Pantucek R."/>
            <person name="Svec P."/>
            <person name="Holochova P."/>
            <person name="Stankova E."/>
            <person name="Vrbovska V."/>
            <person name="Busse H.-J."/>
        </authorList>
    </citation>
    <scope>NUCLEOTIDE SEQUENCE [LARGE SCALE GENOMIC DNA]</scope>
    <source>
        <strain evidence="3 4">CCM 8682</strain>
    </source>
</reference>
<dbReference type="PRINTS" id="PR01438">
    <property type="entry name" value="UNVRSLSTRESS"/>
</dbReference>
<dbReference type="CDD" id="cd00293">
    <property type="entry name" value="USP-like"/>
    <property type="match status" value="2"/>
</dbReference>
<dbReference type="InterPro" id="IPR014729">
    <property type="entry name" value="Rossmann-like_a/b/a_fold"/>
</dbReference>
<dbReference type="OrthoDB" id="1522603at2"/>
<dbReference type="Gene3D" id="3.40.50.620">
    <property type="entry name" value="HUPs"/>
    <property type="match status" value="2"/>
</dbReference>
<keyword evidence="4" id="KW-1185">Reference proteome</keyword>
<evidence type="ECO:0000259" key="2">
    <source>
        <dbReference type="Pfam" id="PF00582"/>
    </source>
</evidence>
<accession>A0A246FMW7</accession>
<evidence type="ECO:0000313" key="4">
    <source>
        <dbReference type="Proteomes" id="UP000197277"/>
    </source>
</evidence>
<dbReference type="EMBL" id="NIRR01000005">
    <property type="protein sequence ID" value="OWP64085.1"/>
    <property type="molecule type" value="Genomic_DNA"/>
</dbReference>
<evidence type="ECO:0000313" key="3">
    <source>
        <dbReference type="EMBL" id="OWP64085.1"/>
    </source>
</evidence>
<dbReference type="SUPFAM" id="SSF52402">
    <property type="entry name" value="Adenine nucleotide alpha hydrolases-like"/>
    <property type="match status" value="2"/>
</dbReference>
<dbReference type="PANTHER" id="PTHR46268">
    <property type="entry name" value="STRESS RESPONSE PROTEIN NHAX"/>
    <property type="match status" value="1"/>
</dbReference>
<feature type="domain" description="UspA" evidence="2">
    <location>
        <begin position="1"/>
        <end position="149"/>
    </location>
</feature>
<dbReference type="InterPro" id="IPR006016">
    <property type="entry name" value="UspA"/>
</dbReference>
<name>A0A246FMW7_9BACT</name>
<sequence>MKNILVPTDFSPEAQYAFDAALQLAQRSGGQLLLLHTIELPVTSHIATAGGLVGSHGLNDVYVLKTLQATKRRMHQLIDQAHRVAPGVPVRELVLTTDLEAAVLDTIAQHEVDLVVMGAHEHTSWTRFFLNSSTEQIMRVASCPVLTVKHPAPDFDVRHLVFASDFSDEADLVAPGLHQLLALFPEATLHLLDVVPSADRHDQALAAIHGFADRHDFRHYEPEVFDAPRASTGIPRFAEQAHADLVVMLTHGRSALSHLFQASISEDVALHATPPVMTVHA</sequence>